<evidence type="ECO:0000313" key="3">
    <source>
        <dbReference type="Proteomes" id="UP000288168"/>
    </source>
</evidence>
<name>A0A428QPP7_9HYPO</name>
<keyword evidence="3" id="KW-1185">Reference proteome</keyword>
<dbReference type="Proteomes" id="UP000288168">
    <property type="component" value="Unassembled WGS sequence"/>
</dbReference>
<sequence>MREADRDEVDMCRINALKKRGKRKQKRREDIGRWKLDRMRKSSDSPLSTVDPGLSLSRQMQLRMHPHCTYVPTARWEGPSIDVSVNDQGSLSRPLQFSVSKGEPR</sequence>
<feature type="compositionally biased region" description="Polar residues" evidence="1">
    <location>
        <begin position="83"/>
        <end position="99"/>
    </location>
</feature>
<evidence type="ECO:0000313" key="2">
    <source>
        <dbReference type="EMBL" id="RSL67237.1"/>
    </source>
</evidence>
<protein>
    <submittedName>
        <fullName evidence="2">Uncharacterized protein</fullName>
    </submittedName>
</protein>
<gene>
    <name evidence="2" type="ORF">CEP54_003300</name>
</gene>
<feature type="region of interest" description="Disordered" evidence="1">
    <location>
        <begin position="83"/>
        <end position="105"/>
    </location>
</feature>
<feature type="compositionally biased region" description="Basic and acidic residues" evidence="1">
    <location>
        <begin position="27"/>
        <end position="43"/>
    </location>
</feature>
<dbReference type="AlphaFoldDB" id="A0A428QPP7"/>
<accession>A0A428QPP7</accession>
<feature type="region of interest" description="Disordered" evidence="1">
    <location>
        <begin position="18"/>
        <end position="54"/>
    </location>
</feature>
<organism evidence="2 3">
    <name type="scientific">Fusarium duplospermum</name>
    <dbReference type="NCBI Taxonomy" id="1325734"/>
    <lineage>
        <taxon>Eukaryota</taxon>
        <taxon>Fungi</taxon>
        <taxon>Dikarya</taxon>
        <taxon>Ascomycota</taxon>
        <taxon>Pezizomycotina</taxon>
        <taxon>Sordariomycetes</taxon>
        <taxon>Hypocreomycetidae</taxon>
        <taxon>Hypocreales</taxon>
        <taxon>Nectriaceae</taxon>
        <taxon>Fusarium</taxon>
        <taxon>Fusarium solani species complex</taxon>
    </lineage>
</organism>
<proteinExistence type="predicted"/>
<reference evidence="2 3" key="1">
    <citation type="submission" date="2017-06" db="EMBL/GenBank/DDBJ databases">
        <title>Comparative genomic analysis of Ambrosia Fusariam Clade fungi.</title>
        <authorList>
            <person name="Stajich J.E."/>
            <person name="Carrillo J."/>
            <person name="Kijimoto T."/>
            <person name="Eskalen A."/>
            <person name="O'Donnell K."/>
            <person name="Kasson M."/>
        </authorList>
    </citation>
    <scope>NUCLEOTIDE SEQUENCE [LARGE SCALE GENOMIC DNA]</scope>
    <source>
        <strain evidence="2 3">NRRL62584</strain>
    </source>
</reference>
<comment type="caution">
    <text evidence="2">The sequence shown here is derived from an EMBL/GenBank/DDBJ whole genome shotgun (WGS) entry which is preliminary data.</text>
</comment>
<evidence type="ECO:0000256" key="1">
    <source>
        <dbReference type="SAM" id="MobiDB-lite"/>
    </source>
</evidence>
<dbReference type="EMBL" id="NKCI01000021">
    <property type="protein sequence ID" value="RSL67237.1"/>
    <property type="molecule type" value="Genomic_DNA"/>
</dbReference>